<feature type="non-terminal residue" evidence="1">
    <location>
        <position position="1"/>
    </location>
</feature>
<sequence length="58" mass="6652">TTTEYTSIERAGGSTCQLKEYLFQDFKFESKFRRAFNVSGFKTPSILRAFGIYWIGVG</sequence>
<organism evidence="1 2">
    <name type="scientific">Gigaspora margarita</name>
    <dbReference type="NCBI Taxonomy" id="4874"/>
    <lineage>
        <taxon>Eukaryota</taxon>
        <taxon>Fungi</taxon>
        <taxon>Fungi incertae sedis</taxon>
        <taxon>Mucoromycota</taxon>
        <taxon>Glomeromycotina</taxon>
        <taxon>Glomeromycetes</taxon>
        <taxon>Diversisporales</taxon>
        <taxon>Gigasporaceae</taxon>
        <taxon>Gigaspora</taxon>
    </lineage>
</organism>
<reference evidence="1 2" key="1">
    <citation type="submission" date="2021-06" db="EMBL/GenBank/DDBJ databases">
        <authorList>
            <person name="Kallberg Y."/>
            <person name="Tangrot J."/>
            <person name="Rosling A."/>
        </authorList>
    </citation>
    <scope>NUCLEOTIDE SEQUENCE [LARGE SCALE GENOMIC DNA]</scope>
    <source>
        <strain evidence="1 2">120-4 pot B 10/14</strain>
    </source>
</reference>
<comment type="caution">
    <text evidence="1">The sequence shown here is derived from an EMBL/GenBank/DDBJ whole genome shotgun (WGS) entry which is preliminary data.</text>
</comment>
<evidence type="ECO:0000313" key="1">
    <source>
        <dbReference type="EMBL" id="CAG8751885.1"/>
    </source>
</evidence>
<evidence type="ECO:0000313" key="2">
    <source>
        <dbReference type="Proteomes" id="UP000789901"/>
    </source>
</evidence>
<protein>
    <submittedName>
        <fullName evidence="1">29830_t:CDS:1</fullName>
    </submittedName>
</protein>
<dbReference type="Proteomes" id="UP000789901">
    <property type="component" value="Unassembled WGS sequence"/>
</dbReference>
<proteinExistence type="predicted"/>
<gene>
    <name evidence="1" type="ORF">GMARGA_LOCUS16486</name>
</gene>
<name>A0ABN7VBD1_GIGMA</name>
<keyword evidence="2" id="KW-1185">Reference proteome</keyword>
<dbReference type="EMBL" id="CAJVQB010011973">
    <property type="protein sequence ID" value="CAG8751885.1"/>
    <property type="molecule type" value="Genomic_DNA"/>
</dbReference>
<accession>A0ABN7VBD1</accession>